<keyword evidence="4" id="KW-1185">Reference proteome</keyword>
<dbReference type="AlphaFoldDB" id="A0A1I6DMP7"/>
<dbReference type="GO" id="GO:0016787">
    <property type="term" value="F:hydrolase activity"/>
    <property type="evidence" value="ECO:0007669"/>
    <property type="project" value="UniProtKB-KW"/>
</dbReference>
<feature type="transmembrane region" description="Helical" evidence="1">
    <location>
        <begin position="189"/>
        <end position="205"/>
    </location>
</feature>
<dbReference type="GO" id="GO:0000271">
    <property type="term" value="P:polysaccharide biosynthetic process"/>
    <property type="evidence" value="ECO:0007669"/>
    <property type="project" value="TreeGrafter"/>
</dbReference>
<keyword evidence="1" id="KW-0472">Membrane</keyword>
<sequence>MTAGKRGKMEHQRIRQLDGLRGLAALAVVVSHCANAGLIPEIFGKGFGKMGVALFFALSGLLMGRLYLDRPFTGRDIWGFAISRIARVLPLYYVVLLLGLIFGLSFDGAPEGLSWGSAALDSALLWRGNGVLWSVPVEMQFYLAFLALWCIVRLLHLSFVQVVLCALTAQALWIAEGGHELLRDWGETLPLWIHLFLFGLLLSRIPDHSRARLSRALDHGLPPATGFFLVALLPLALPELRRQVGLPVMHNAIDPISVGVPVALLFLAFIESRGLGWLASRPLRTLGALSFGVYLVHLPILSLIQRTALVEVSPALAALAVAVLSVLIAAGLHVLVERPAQRAIKGAAQRAPTPCTGNCPAP</sequence>
<keyword evidence="1" id="KW-1133">Transmembrane helix</keyword>
<dbReference type="Proteomes" id="UP000199302">
    <property type="component" value="Unassembled WGS sequence"/>
</dbReference>
<evidence type="ECO:0000313" key="4">
    <source>
        <dbReference type="Proteomes" id="UP000199302"/>
    </source>
</evidence>
<name>A0A1I6DMP7_9RHOB</name>
<evidence type="ECO:0000259" key="2">
    <source>
        <dbReference type="Pfam" id="PF01757"/>
    </source>
</evidence>
<gene>
    <name evidence="3" type="ORF">SAMN04515673_104136</name>
</gene>
<keyword evidence="1" id="KW-0812">Transmembrane</keyword>
<feature type="transmembrane region" description="Helical" evidence="1">
    <location>
        <begin position="20"/>
        <end position="38"/>
    </location>
</feature>
<feature type="transmembrane region" description="Helical" evidence="1">
    <location>
        <begin position="316"/>
        <end position="336"/>
    </location>
</feature>
<keyword evidence="3" id="KW-0378">Hydrolase</keyword>
<organism evidence="3 4">
    <name type="scientific">Poseidonocella sedimentorum</name>
    <dbReference type="NCBI Taxonomy" id="871652"/>
    <lineage>
        <taxon>Bacteria</taxon>
        <taxon>Pseudomonadati</taxon>
        <taxon>Pseudomonadota</taxon>
        <taxon>Alphaproteobacteria</taxon>
        <taxon>Rhodobacterales</taxon>
        <taxon>Roseobacteraceae</taxon>
        <taxon>Poseidonocella</taxon>
    </lineage>
</organism>
<feature type="transmembrane region" description="Helical" evidence="1">
    <location>
        <begin position="89"/>
        <end position="106"/>
    </location>
</feature>
<feature type="transmembrane region" description="Helical" evidence="1">
    <location>
        <begin position="50"/>
        <end position="68"/>
    </location>
</feature>
<feature type="transmembrane region" description="Helical" evidence="1">
    <location>
        <begin position="282"/>
        <end position="304"/>
    </location>
</feature>
<evidence type="ECO:0000313" key="3">
    <source>
        <dbReference type="EMBL" id="SFR06773.1"/>
    </source>
</evidence>
<dbReference type="InterPro" id="IPR050879">
    <property type="entry name" value="Acyltransferase_3"/>
</dbReference>
<dbReference type="Pfam" id="PF01757">
    <property type="entry name" value="Acyl_transf_3"/>
    <property type="match status" value="1"/>
</dbReference>
<dbReference type="InterPro" id="IPR002656">
    <property type="entry name" value="Acyl_transf_3_dom"/>
</dbReference>
<keyword evidence="3" id="KW-0808">Transferase</keyword>
<dbReference type="EMBL" id="FOYI01000004">
    <property type="protein sequence ID" value="SFR06773.1"/>
    <property type="molecule type" value="Genomic_DNA"/>
</dbReference>
<dbReference type="STRING" id="871652.SAMN04515673_104136"/>
<protein>
    <submittedName>
        <fullName evidence="3">Peptidoglycan/LPS O-acetylase OafA/YrhL, contains acyltransferase and SGNH-hydrolase domains</fullName>
    </submittedName>
</protein>
<reference evidence="3 4" key="1">
    <citation type="submission" date="2016-10" db="EMBL/GenBank/DDBJ databases">
        <authorList>
            <person name="de Groot N.N."/>
        </authorList>
    </citation>
    <scope>NUCLEOTIDE SEQUENCE [LARGE SCALE GENOMIC DNA]</scope>
    <source>
        <strain evidence="4">KMM 9023,NRIC 0796,JCM 17311,KCTC 23692</strain>
    </source>
</reference>
<feature type="transmembrane region" description="Helical" evidence="1">
    <location>
        <begin position="249"/>
        <end position="270"/>
    </location>
</feature>
<feature type="transmembrane region" description="Helical" evidence="1">
    <location>
        <begin position="141"/>
        <end position="169"/>
    </location>
</feature>
<dbReference type="PANTHER" id="PTHR23028">
    <property type="entry name" value="ACETYLTRANSFERASE"/>
    <property type="match status" value="1"/>
</dbReference>
<keyword evidence="3" id="KW-0012">Acyltransferase</keyword>
<feature type="domain" description="Acyltransferase 3" evidence="2">
    <location>
        <begin position="15"/>
        <end position="332"/>
    </location>
</feature>
<accession>A0A1I6DMP7</accession>
<proteinExistence type="predicted"/>
<dbReference type="OrthoDB" id="9796461at2"/>
<dbReference type="GO" id="GO:0016020">
    <property type="term" value="C:membrane"/>
    <property type="evidence" value="ECO:0007669"/>
    <property type="project" value="TreeGrafter"/>
</dbReference>
<evidence type="ECO:0000256" key="1">
    <source>
        <dbReference type="SAM" id="Phobius"/>
    </source>
</evidence>
<feature type="transmembrane region" description="Helical" evidence="1">
    <location>
        <begin position="217"/>
        <end position="237"/>
    </location>
</feature>
<dbReference type="PANTHER" id="PTHR23028:SF131">
    <property type="entry name" value="BLR2367 PROTEIN"/>
    <property type="match status" value="1"/>
</dbReference>
<dbReference type="GO" id="GO:0016747">
    <property type="term" value="F:acyltransferase activity, transferring groups other than amino-acyl groups"/>
    <property type="evidence" value="ECO:0007669"/>
    <property type="project" value="InterPro"/>
</dbReference>